<dbReference type="OrthoDB" id="420449at2"/>
<evidence type="ECO:0000313" key="3">
    <source>
        <dbReference type="Proteomes" id="UP000188181"/>
    </source>
</evidence>
<dbReference type="AlphaFoldDB" id="A0A1Q2MH33"/>
<dbReference type="EMBL" id="CP019646">
    <property type="protein sequence ID" value="AQQ72001.1"/>
    <property type="molecule type" value="Genomic_DNA"/>
</dbReference>
<evidence type="ECO:0000256" key="1">
    <source>
        <dbReference type="SAM" id="Phobius"/>
    </source>
</evidence>
<dbReference type="Proteomes" id="UP000188181">
    <property type="component" value="Chromosome"/>
</dbReference>
<dbReference type="RefSeq" id="WP_146684236.1">
    <property type="nucleotide sequence ID" value="NZ_CP019646.1"/>
</dbReference>
<dbReference type="STRING" id="1851148.SMSP2_02380"/>
<sequence length="239" mass="27178">MMYDIDLLKGRRRPIRSKPLAAVILGFSIIGPLLVFAGLFIHYDAKSSELHFVNKLGKSILERVSKISYEQEFNEAFKEQLGIEREAVSEIGTGADRFVQWTPKLREVVEKLPPTLAISEFDISTSSKKIREPIKGVSGKYVEREEVTRTLRMRLFSTDGDEQDKVVYEYLNVLRNSETFGADKDTLRIITFTTEEFSGIELPCYIVQCTYHSGWDAQQVKAEAERLAKAAAAEKEESK</sequence>
<feature type="transmembrane region" description="Helical" evidence="1">
    <location>
        <begin position="20"/>
        <end position="43"/>
    </location>
</feature>
<keyword evidence="1" id="KW-1133">Transmembrane helix</keyword>
<accession>A0A1Q2MH33</accession>
<keyword evidence="1" id="KW-0812">Transmembrane</keyword>
<keyword evidence="1" id="KW-0472">Membrane</keyword>
<evidence type="ECO:0000313" key="2">
    <source>
        <dbReference type="EMBL" id="AQQ72001.1"/>
    </source>
</evidence>
<name>A0A1Q2MH33_9BACT</name>
<organism evidence="2 3">
    <name type="scientific">Limihaloglobus sulfuriphilus</name>
    <dbReference type="NCBI Taxonomy" id="1851148"/>
    <lineage>
        <taxon>Bacteria</taxon>
        <taxon>Pseudomonadati</taxon>
        <taxon>Planctomycetota</taxon>
        <taxon>Phycisphaerae</taxon>
        <taxon>Sedimentisphaerales</taxon>
        <taxon>Sedimentisphaeraceae</taxon>
        <taxon>Limihaloglobus</taxon>
    </lineage>
</organism>
<reference evidence="3" key="1">
    <citation type="submission" date="2017-02" db="EMBL/GenBank/DDBJ databases">
        <title>Comparative genomics and description of representatives of a novel lineage of planctomycetes thriving in anoxic sediments.</title>
        <authorList>
            <person name="Spring S."/>
            <person name="Bunk B."/>
            <person name="Sproer C."/>
        </authorList>
    </citation>
    <scope>NUCLEOTIDE SEQUENCE [LARGE SCALE GENOMIC DNA]</scope>
    <source>
        <strain evidence="3">SM-Chi-D1</strain>
    </source>
</reference>
<keyword evidence="3" id="KW-1185">Reference proteome</keyword>
<gene>
    <name evidence="2" type="ORF">SMSP2_02380</name>
</gene>
<dbReference type="KEGG" id="pbas:SMSP2_02380"/>
<protein>
    <submittedName>
        <fullName evidence="2">Uncharacterized protein</fullName>
    </submittedName>
</protein>
<proteinExistence type="predicted"/>